<dbReference type="PATRIC" id="fig|1242966.3.peg.159"/>
<dbReference type="RefSeq" id="WP_021083691.1">
    <property type="nucleotide sequence ID" value="NZ_ANNE01000002.1"/>
</dbReference>
<gene>
    <name evidence="1" type="ORF">UNSW3_637</name>
</gene>
<sequence>MNSIKSSKFSFTAMRVINLQALAKIPHKKRSRAYLINFHKK</sequence>
<dbReference type="Proteomes" id="UP000016636">
    <property type="component" value="Unassembled WGS sequence"/>
</dbReference>
<evidence type="ECO:0000313" key="1">
    <source>
        <dbReference type="EMBL" id="ERJ24008.1"/>
    </source>
</evidence>
<protein>
    <submittedName>
        <fullName evidence="1">Uncharacterized protein</fullName>
    </submittedName>
</protein>
<accession>U2GDC8</accession>
<proteinExistence type="predicted"/>
<organism evidence="1 2">
    <name type="scientific">Campylobacter concisus UNSW3</name>
    <dbReference type="NCBI Taxonomy" id="1242966"/>
    <lineage>
        <taxon>Bacteria</taxon>
        <taxon>Pseudomonadati</taxon>
        <taxon>Campylobacterota</taxon>
        <taxon>Epsilonproteobacteria</taxon>
        <taxon>Campylobacterales</taxon>
        <taxon>Campylobacteraceae</taxon>
        <taxon>Campylobacter</taxon>
    </lineage>
</organism>
<dbReference type="AlphaFoldDB" id="U2GDC8"/>
<reference evidence="1 2" key="1">
    <citation type="journal article" date="2013" name="BMC Genomics">
        <title>Comparative genomics of Campylobacter concisus isolates reveals genetic diversity and provides insights into disease association.</title>
        <authorList>
            <person name="Deshpande N.P."/>
            <person name="Kaakoush N.O."/>
            <person name="Wilkins M.R."/>
            <person name="Mitchell H.M."/>
        </authorList>
    </citation>
    <scope>NUCLEOTIDE SEQUENCE [LARGE SCALE GENOMIC DNA]</scope>
    <source>
        <strain evidence="1 2">UNSW3</strain>
    </source>
</reference>
<evidence type="ECO:0000313" key="2">
    <source>
        <dbReference type="Proteomes" id="UP000016636"/>
    </source>
</evidence>
<name>U2GDC8_9BACT</name>
<dbReference type="EMBL" id="ANNE01000002">
    <property type="protein sequence ID" value="ERJ24008.1"/>
    <property type="molecule type" value="Genomic_DNA"/>
</dbReference>
<comment type="caution">
    <text evidence="1">The sequence shown here is derived from an EMBL/GenBank/DDBJ whole genome shotgun (WGS) entry which is preliminary data.</text>
</comment>